<keyword evidence="1" id="KW-0472">Membrane</keyword>
<keyword evidence="1" id="KW-1133">Transmembrane helix</keyword>
<name>A0A7W8MRY6_9BACT</name>
<evidence type="ECO:0000313" key="2">
    <source>
        <dbReference type="EMBL" id="MBB5316649.1"/>
    </source>
</evidence>
<protein>
    <submittedName>
        <fullName evidence="2">Uncharacterized protein</fullName>
    </submittedName>
</protein>
<reference evidence="2" key="1">
    <citation type="submission" date="2020-08" db="EMBL/GenBank/DDBJ databases">
        <title>Genomic Encyclopedia of Type Strains, Phase IV (KMG-V): Genome sequencing to study the core and pangenomes of soil and plant-associated prokaryotes.</title>
        <authorList>
            <person name="Whitman W."/>
        </authorList>
    </citation>
    <scope>NUCLEOTIDE SEQUENCE [LARGE SCALE GENOMIC DNA]</scope>
    <source>
        <strain evidence="2">M8UP27</strain>
    </source>
</reference>
<keyword evidence="3" id="KW-1185">Reference proteome</keyword>
<dbReference type="EMBL" id="JACHDY010000002">
    <property type="protein sequence ID" value="MBB5316649.1"/>
    <property type="molecule type" value="Genomic_DNA"/>
</dbReference>
<sequence length="41" mass="4913">MRNFVRSGWVSTILIVLSWILLLLIAFFYVRALMKEPMRLD</sequence>
<dbReference type="AlphaFoldDB" id="A0A7W8MRY6"/>
<keyword evidence="1" id="KW-0812">Transmembrane</keyword>
<organism evidence="2 3">
    <name type="scientific">Tunturiibacter empetritectus</name>
    <dbReference type="NCBI Taxonomy" id="3069691"/>
    <lineage>
        <taxon>Bacteria</taxon>
        <taxon>Pseudomonadati</taxon>
        <taxon>Acidobacteriota</taxon>
        <taxon>Terriglobia</taxon>
        <taxon>Terriglobales</taxon>
        <taxon>Acidobacteriaceae</taxon>
        <taxon>Tunturiibacter</taxon>
    </lineage>
</organism>
<accession>A0A7W8MRY6</accession>
<feature type="transmembrane region" description="Helical" evidence="1">
    <location>
        <begin position="12"/>
        <end position="30"/>
    </location>
</feature>
<evidence type="ECO:0000313" key="3">
    <source>
        <dbReference type="Proteomes" id="UP000568106"/>
    </source>
</evidence>
<evidence type="ECO:0000256" key="1">
    <source>
        <dbReference type="SAM" id="Phobius"/>
    </source>
</evidence>
<dbReference type="Proteomes" id="UP000568106">
    <property type="component" value="Unassembled WGS sequence"/>
</dbReference>
<proteinExistence type="predicted"/>
<comment type="caution">
    <text evidence="2">The sequence shown here is derived from an EMBL/GenBank/DDBJ whole genome shotgun (WGS) entry which is preliminary data.</text>
</comment>
<gene>
    <name evidence="2" type="ORF">HDF09_001318</name>
</gene>